<sequence>MSSRVANRLLRIDSLILGMRSKSQVKCQGEYGGCFNSSHPQRWSSCRTHSALWGVALSCRIIALSPISESLFLTPRHTYRTRKSL</sequence>
<reference evidence="1" key="1">
    <citation type="submission" date="2020-07" db="EMBL/GenBank/DDBJ databases">
        <title>Multicomponent nature underlies the extraordinary mechanical properties of spider dragline silk.</title>
        <authorList>
            <person name="Kono N."/>
            <person name="Nakamura H."/>
            <person name="Mori M."/>
            <person name="Yoshida Y."/>
            <person name="Ohtoshi R."/>
            <person name="Malay A.D."/>
            <person name="Moran D.A.P."/>
            <person name="Tomita M."/>
            <person name="Numata K."/>
            <person name="Arakawa K."/>
        </authorList>
    </citation>
    <scope>NUCLEOTIDE SEQUENCE</scope>
</reference>
<accession>A0A8X6LG22</accession>
<dbReference type="EMBL" id="BMAO01035773">
    <property type="protein sequence ID" value="GFR05859.1"/>
    <property type="molecule type" value="Genomic_DNA"/>
</dbReference>
<organism evidence="1 2">
    <name type="scientific">Trichonephila clavata</name>
    <name type="common">Joro spider</name>
    <name type="synonym">Nephila clavata</name>
    <dbReference type="NCBI Taxonomy" id="2740835"/>
    <lineage>
        <taxon>Eukaryota</taxon>
        <taxon>Metazoa</taxon>
        <taxon>Ecdysozoa</taxon>
        <taxon>Arthropoda</taxon>
        <taxon>Chelicerata</taxon>
        <taxon>Arachnida</taxon>
        <taxon>Araneae</taxon>
        <taxon>Araneomorphae</taxon>
        <taxon>Entelegynae</taxon>
        <taxon>Araneoidea</taxon>
        <taxon>Nephilidae</taxon>
        <taxon>Trichonephila</taxon>
    </lineage>
</organism>
<gene>
    <name evidence="1" type="ORF">TNCT_528121</name>
</gene>
<name>A0A8X6LG22_TRICU</name>
<proteinExistence type="predicted"/>
<evidence type="ECO:0000313" key="2">
    <source>
        <dbReference type="Proteomes" id="UP000887116"/>
    </source>
</evidence>
<dbReference type="AlphaFoldDB" id="A0A8X6LG22"/>
<protein>
    <submittedName>
        <fullName evidence="1">Uncharacterized protein</fullName>
    </submittedName>
</protein>
<keyword evidence="2" id="KW-1185">Reference proteome</keyword>
<dbReference type="Proteomes" id="UP000887116">
    <property type="component" value="Unassembled WGS sequence"/>
</dbReference>
<evidence type="ECO:0000313" key="1">
    <source>
        <dbReference type="EMBL" id="GFR05859.1"/>
    </source>
</evidence>
<comment type="caution">
    <text evidence="1">The sequence shown here is derived from an EMBL/GenBank/DDBJ whole genome shotgun (WGS) entry which is preliminary data.</text>
</comment>